<accession>A0A812U2P6</accession>
<dbReference type="AlphaFoldDB" id="A0A812U2P6"/>
<comment type="caution">
    <text evidence="2">The sequence shown here is derived from an EMBL/GenBank/DDBJ whole genome shotgun (WGS) entry which is preliminary data.</text>
</comment>
<keyword evidence="1" id="KW-0472">Membrane</keyword>
<organism evidence="2 3">
    <name type="scientific">Symbiodinium natans</name>
    <dbReference type="NCBI Taxonomy" id="878477"/>
    <lineage>
        <taxon>Eukaryota</taxon>
        <taxon>Sar</taxon>
        <taxon>Alveolata</taxon>
        <taxon>Dinophyceae</taxon>
        <taxon>Suessiales</taxon>
        <taxon>Symbiodiniaceae</taxon>
        <taxon>Symbiodinium</taxon>
    </lineage>
</organism>
<feature type="non-terminal residue" evidence="2">
    <location>
        <position position="1"/>
    </location>
</feature>
<sequence>FGSGEEDTISADRRYLTSGGGRRVVLHDYRDLKFLKRVSAIGVFGSLMSSSSLAYAVSLGWNAELCAFLVFQTAGAALALYAYLRTYIARAVLDPRRAQLLIT</sequence>
<feature type="transmembrane region" description="Helical" evidence="1">
    <location>
        <begin position="38"/>
        <end position="61"/>
    </location>
</feature>
<keyword evidence="1" id="KW-1133">Transmembrane helix</keyword>
<evidence type="ECO:0000313" key="2">
    <source>
        <dbReference type="EMBL" id="CAE7549896.1"/>
    </source>
</evidence>
<dbReference type="EMBL" id="CAJNDS010002629">
    <property type="protein sequence ID" value="CAE7549896.1"/>
    <property type="molecule type" value="Genomic_DNA"/>
</dbReference>
<feature type="transmembrane region" description="Helical" evidence="1">
    <location>
        <begin position="67"/>
        <end position="84"/>
    </location>
</feature>
<dbReference type="Proteomes" id="UP000604046">
    <property type="component" value="Unassembled WGS sequence"/>
</dbReference>
<name>A0A812U2P6_9DINO</name>
<evidence type="ECO:0000256" key="1">
    <source>
        <dbReference type="SAM" id="Phobius"/>
    </source>
</evidence>
<feature type="non-terminal residue" evidence="2">
    <location>
        <position position="103"/>
    </location>
</feature>
<evidence type="ECO:0000313" key="3">
    <source>
        <dbReference type="Proteomes" id="UP000604046"/>
    </source>
</evidence>
<protein>
    <submittedName>
        <fullName evidence="2">Uncharacterized protein</fullName>
    </submittedName>
</protein>
<proteinExistence type="predicted"/>
<keyword evidence="1" id="KW-0812">Transmembrane</keyword>
<gene>
    <name evidence="2" type="ORF">SNAT2548_LOCUS30881</name>
</gene>
<keyword evidence="3" id="KW-1185">Reference proteome</keyword>
<reference evidence="2" key="1">
    <citation type="submission" date="2021-02" db="EMBL/GenBank/DDBJ databases">
        <authorList>
            <person name="Dougan E. K."/>
            <person name="Rhodes N."/>
            <person name="Thang M."/>
            <person name="Chan C."/>
        </authorList>
    </citation>
    <scope>NUCLEOTIDE SEQUENCE</scope>
</reference>